<feature type="domain" description="Semialdehyde dehydrogenase NAD-binding" evidence="6">
    <location>
        <begin position="9"/>
        <end position="122"/>
    </location>
</feature>
<keyword evidence="4 5" id="KW-0520">NAD</keyword>
<keyword evidence="3" id="KW-0521">NADP</keyword>
<feature type="binding site" evidence="5">
    <location>
        <begin position="15"/>
        <end position="18"/>
    </location>
    <ligand>
        <name>NAD(+)</name>
        <dbReference type="ChEBI" id="CHEBI:57540"/>
    </ligand>
</feature>
<feature type="active site" description="Acyl-thioester intermediate" evidence="5">
    <location>
        <position position="130"/>
    </location>
</feature>
<dbReference type="Proteomes" id="UP000412311">
    <property type="component" value="Unassembled WGS sequence"/>
</dbReference>
<dbReference type="EMBL" id="CABVJG010000003">
    <property type="protein sequence ID" value="VVP89021.1"/>
    <property type="molecule type" value="Genomic_DNA"/>
</dbReference>
<dbReference type="InterPro" id="IPR036291">
    <property type="entry name" value="NAD(P)-bd_dom_sf"/>
</dbReference>
<dbReference type="NCBIfam" id="TIGR03215">
    <property type="entry name" value="ac_ald_DH_ac"/>
    <property type="match status" value="1"/>
</dbReference>
<dbReference type="Pfam" id="PF01488">
    <property type="entry name" value="Shikimate_DH"/>
    <property type="match status" value="1"/>
</dbReference>
<comment type="catalytic activity">
    <reaction evidence="5">
        <text>acetaldehyde + NAD(+) + CoA = acetyl-CoA + NADH + H(+)</text>
        <dbReference type="Rhea" id="RHEA:23288"/>
        <dbReference type="ChEBI" id="CHEBI:15343"/>
        <dbReference type="ChEBI" id="CHEBI:15378"/>
        <dbReference type="ChEBI" id="CHEBI:57287"/>
        <dbReference type="ChEBI" id="CHEBI:57288"/>
        <dbReference type="ChEBI" id="CHEBI:57540"/>
        <dbReference type="ChEBI" id="CHEBI:57945"/>
        <dbReference type="EC" id="1.2.1.10"/>
    </reaction>
</comment>
<dbReference type="InterPro" id="IPR000534">
    <property type="entry name" value="Semialdehyde_DH_NAD-bd"/>
</dbReference>
<dbReference type="AlphaFoldDB" id="A0A5E7SQD1"/>
<keyword evidence="5 7" id="KW-0560">Oxidoreductase</keyword>
<evidence type="ECO:0000256" key="4">
    <source>
        <dbReference type="ARBA" id="ARBA00023027"/>
    </source>
</evidence>
<dbReference type="Gene3D" id="3.30.360.10">
    <property type="entry name" value="Dihydrodipicolinate Reductase, domain 2"/>
    <property type="match status" value="1"/>
</dbReference>
<proteinExistence type="inferred from homology"/>
<accession>A0A5E7SQD1</accession>
<dbReference type="Pfam" id="PF09290">
    <property type="entry name" value="AcetDehyd-dimer"/>
    <property type="match status" value="1"/>
</dbReference>
<evidence type="ECO:0000259" key="6">
    <source>
        <dbReference type="SMART" id="SM00859"/>
    </source>
</evidence>
<dbReference type="InterPro" id="IPR003361">
    <property type="entry name" value="Acetaldehyde_dehydrogenase"/>
</dbReference>
<organism evidence="7 8">
    <name type="scientific">Pseudomonas fluorescens</name>
    <dbReference type="NCBI Taxonomy" id="294"/>
    <lineage>
        <taxon>Bacteria</taxon>
        <taxon>Pseudomonadati</taxon>
        <taxon>Pseudomonadota</taxon>
        <taxon>Gammaproteobacteria</taxon>
        <taxon>Pseudomonadales</taxon>
        <taxon>Pseudomonadaceae</taxon>
        <taxon>Pseudomonas</taxon>
    </lineage>
</organism>
<dbReference type="PIRSF" id="PIRSF015689">
    <property type="entry name" value="Actaldh_dh_actl"/>
    <property type="match status" value="1"/>
</dbReference>
<name>A0A5E7SQD1_PSEFL</name>
<reference evidence="7 8" key="1">
    <citation type="submission" date="2019-09" db="EMBL/GenBank/DDBJ databases">
        <authorList>
            <person name="Chandra G."/>
            <person name="Truman W A."/>
        </authorList>
    </citation>
    <scope>NUCLEOTIDE SEQUENCE [LARGE SCALE GENOMIC DNA]</scope>
    <source>
        <strain evidence="7">PS925</strain>
    </source>
</reference>
<protein>
    <recommendedName>
        <fullName evidence="5">Acetaldehyde dehydrogenase</fullName>
        <ecNumber evidence="5">1.2.1.10</ecNumber>
    </recommendedName>
    <alternativeName>
        <fullName evidence="5">Acetaldehyde dehydrogenase [acetylating]</fullName>
    </alternativeName>
</protein>
<dbReference type="NCBIfam" id="NF006157">
    <property type="entry name" value="PRK08300.1"/>
    <property type="match status" value="1"/>
</dbReference>
<evidence type="ECO:0000256" key="5">
    <source>
        <dbReference type="HAMAP-Rule" id="MF_01657"/>
    </source>
</evidence>
<dbReference type="CDD" id="cd23933">
    <property type="entry name" value="ALDH_C"/>
    <property type="match status" value="1"/>
</dbReference>
<evidence type="ECO:0000313" key="8">
    <source>
        <dbReference type="Proteomes" id="UP000412311"/>
    </source>
</evidence>
<evidence type="ECO:0000313" key="7">
    <source>
        <dbReference type="EMBL" id="VVP89021.1"/>
    </source>
</evidence>
<sequence>MSARSHPAKVAILGSGSIGIDLMYKVLASRNLQLAFVVGRNQHSDGLSIAKSVGVETSSDGIEFLKDNVQHFDMVFDATSAAAHLIHNDFFKKSGTFAIDLTPAKLGELCVPSINLQNIENAQNVNLITCGGQASLPLAYALAQSVESIDYLEVVSTISSRSAGIATRENINEYMTTTEYALGMFTGARQTKAILNINPADPGICMQTTLYARATYADFALVEQQLAQMVENVQSYVPGYQLVLQPMENNSCITLSLTVHGSGDYLPSYAGNLDIINCAAIAVAEHKYASIGK</sequence>
<dbReference type="EC" id="1.2.1.10" evidence="5"/>
<dbReference type="SUPFAM" id="SSF51735">
    <property type="entry name" value="NAD(P)-binding Rossmann-fold domains"/>
    <property type="match status" value="1"/>
</dbReference>
<comment type="similarity">
    <text evidence="1 5">Belongs to the acetaldehyde dehydrogenase family.</text>
</comment>
<dbReference type="HAMAP" id="MF_01657">
    <property type="entry name" value="Ac_ald_DH_ac"/>
    <property type="match status" value="1"/>
</dbReference>
<evidence type="ECO:0000256" key="3">
    <source>
        <dbReference type="ARBA" id="ARBA00022857"/>
    </source>
</evidence>
<dbReference type="SUPFAM" id="SSF55347">
    <property type="entry name" value="Glyceraldehyde-3-phosphate dehydrogenase-like, C-terminal domain"/>
    <property type="match status" value="1"/>
</dbReference>
<feature type="binding site" evidence="5">
    <location>
        <begin position="162"/>
        <end position="170"/>
    </location>
    <ligand>
        <name>NAD(+)</name>
        <dbReference type="ChEBI" id="CHEBI:57540"/>
    </ligand>
</feature>
<dbReference type="Gene3D" id="3.40.50.720">
    <property type="entry name" value="NAD(P)-binding Rossmann-like Domain"/>
    <property type="match status" value="1"/>
</dbReference>
<evidence type="ECO:0000256" key="1">
    <source>
        <dbReference type="ARBA" id="ARBA00009244"/>
    </source>
</evidence>
<dbReference type="GO" id="GO:0008774">
    <property type="term" value="F:acetaldehyde dehydrogenase (acetylating) activity"/>
    <property type="evidence" value="ECO:0007669"/>
    <property type="project" value="UniProtKB-UniRule"/>
</dbReference>
<dbReference type="InterPro" id="IPR015426">
    <property type="entry name" value="Acetylaldehyde_DH_C"/>
</dbReference>
<keyword evidence="2 5" id="KW-0058">Aromatic hydrocarbons catabolism</keyword>
<evidence type="ECO:0000256" key="2">
    <source>
        <dbReference type="ARBA" id="ARBA00022797"/>
    </source>
</evidence>
<gene>
    <name evidence="7" type="ORF">PS925_01202</name>
</gene>
<feature type="binding site" evidence="5">
    <location>
        <position position="272"/>
    </location>
    <ligand>
        <name>NAD(+)</name>
        <dbReference type="ChEBI" id="CHEBI:57540"/>
    </ligand>
</feature>
<dbReference type="InterPro" id="IPR006151">
    <property type="entry name" value="Shikm_DH/Glu-tRNA_Rdtase"/>
</dbReference>
<dbReference type="GO" id="GO:0051287">
    <property type="term" value="F:NAD binding"/>
    <property type="evidence" value="ECO:0007669"/>
    <property type="project" value="UniProtKB-UniRule"/>
</dbReference>
<dbReference type="SMART" id="SM00859">
    <property type="entry name" value="Semialdhyde_dh"/>
    <property type="match status" value="1"/>
</dbReference>
<dbReference type="RefSeq" id="WP_150793015.1">
    <property type="nucleotide sequence ID" value="NZ_CABVJG010000003.1"/>
</dbReference>